<dbReference type="AlphaFoldDB" id="A0A7M2WS04"/>
<dbReference type="Pfam" id="PF11163">
    <property type="entry name" value="DUF2947"/>
    <property type="match status" value="1"/>
</dbReference>
<dbReference type="KEGG" id="hbs:IPV69_13880"/>
<evidence type="ECO:0000313" key="1">
    <source>
        <dbReference type="EMBL" id="QOV87380.1"/>
    </source>
</evidence>
<dbReference type="InterPro" id="IPR021334">
    <property type="entry name" value="DUF2947"/>
</dbReference>
<name>A0A7M2WS04_9BACT</name>
<proteinExistence type="predicted"/>
<keyword evidence="2" id="KW-1185">Reference proteome</keyword>
<dbReference type="RefSeq" id="WP_206290280.1">
    <property type="nucleotide sequence ID" value="NZ_CP063458.1"/>
</dbReference>
<protein>
    <submittedName>
        <fullName evidence="1">DUF2947 family protein</fullName>
    </submittedName>
</protein>
<evidence type="ECO:0000313" key="2">
    <source>
        <dbReference type="Proteomes" id="UP000593765"/>
    </source>
</evidence>
<gene>
    <name evidence="1" type="ORF">IPV69_13880</name>
</gene>
<dbReference type="EMBL" id="CP063458">
    <property type="protein sequence ID" value="QOV87380.1"/>
    <property type="molecule type" value="Genomic_DNA"/>
</dbReference>
<dbReference type="Proteomes" id="UP000593765">
    <property type="component" value="Chromosome"/>
</dbReference>
<sequence length="287" mass="33584">MKTYDEDDELTTYVWNHYSKFFTPLEVKAGWAVFADAKTRAGSPNFAEFIWKRHALAEDPAVMEALAEGVETFRRRTARRVLQDHNSEVFINRCAKCNRVVRTPKAQQCLWCGNDWHRRLGGSSFVTRPLDPSDDWPFFHTSVTISESDRTQIHRLDETSSRFVWDSVVQQDLPSTVLVRDGWLSKLCDYGIPFEWRRPCNERDDLWAASHLRPRLPWRDNTPIFFISRPTWVVLTSFDVFLRCWRAFLFDDEGSLLVSMEHPEVAWFLPDGQGRLGRRPEGEIRLG</sequence>
<organism evidence="1 2">
    <name type="scientific">Humisphaera borealis</name>
    <dbReference type="NCBI Taxonomy" id="2807512"/>
    <lineage>
        <taxon>Bacteria</taxon>
        <taxon>Pseudomonadati</taxon>
        <taxon>Planctomycetota</taxon>
        <taxon>Phycisphaerae</taxon>
        <taxon>Tepidisphaerales</taxon>
        <taxon>Tepidisphaeraceae</taxon>
        <taxon>Humisphaera</taxon>
    </lineage>
</organism>
<reference evidence="1 2" key="1">
    <citation type="submission" date="2020-10" db="EMBL/GenBank/DDBJ databases">
        <title>Wide distribution of Phycisphaera-like planctomycetes from WD2101 soil group in peatlands and genome analysis of the first cultivated representative.</title>
        <authorList>
            <person name="Dedysh S.N."/>
            <person name="Beletsky A.V."/>
            <person name="Ivanova A."/>
            <person name="Kulichevskaya I.S."/>
            <person name="Suzina N.E."/>
            <person name="Philippov D.A."/>
            <person name="Rakitin A.L."/>
            <person name="Mardanov A.V."/>
            <person name="Ravin N.V."/>
        </authorList>
    </citation>
    <scope>NUCLEOTIDE SEQUENCE [LARGE SCALE GENOMIC DNA]</scope>
    <source>
        <strain evidence="1 2">M1803</strain>
    </source>
</reference>
<accession>A0A7M2WS04</accession>